<sequence length="518" mass="57188">MLPLSIIPALRRALQRRLYTMLPKGDFETETDTTGTGGDAQTTQDGTGVLGPWNRKRYLGSLSFNIAAFILPALYGTLSKLWVANLDSSMVVTTDAYTYIGVVVEVLNEGLPRAAWNVIGDKTNRSLADRRALSYTLIAFQTALGLIMSIAFVAAARQFADAFVPAQVREASLTYARISAFSALSSAMQYAVAAATRALDLPDVPLVISIVQFAVNIILDMAIISKYHAPGLKPSVNNQAANQLACNMVAAFAGLAYFLIITMRQRRKEPPSSSVGPKVSFAWLKLLARPGAFTFIESAVRNALYLWLVSGIVAMGSDYATAWGCFNTIRWGLVMVPVQALEATSLTFIGHAWGAWRRTAGVELRRIVKPALLSCAIALAVEIPLCLFLSFYGARRYACWISSSLPVSRITEKMWRSIDWCYIFYALSTQLATVLLATRTRWYLYQSLVSNLCWVLPWAIAVSKIGITLEDAWKYHSVVFGGSLVFSFFDILIVDYLWAWMLLKGRMTLPPVGARRDD</sequence>
<evidence type="ECO:0000256" key="6">
    <source>
        <dbReference type="ARBA" id="ARBA00023136"/>
    </source>
</evidence>
<feature type="transmembrane region" description="Helical" evidence="8">
    <location>
        <begin position="132"/>
        <end position="155"/>
    </location>
</feature>
<keyword evidence="2" id="KW-0813">Transport</keyword>
<evidence type="ECO:0000256" key="5">
    <source>
        <dbReference type="ARBA" id="ARBA00022989"/>
    </source>
</evidence>
<dbReference type="InterPro" id="IPR052031">
    <property type="entry name" value="Membrane_Transporter-Flippase"/>
</dbReference>
<evidence type="ECO:0000256" key="4">
    <source>
        <dbReference type="ARBA" id="ARBA00022692"/>
    </source>
</evidence>
<dbReference type="Proteomes" id="UP000309340">
    <property type="component" value="Unassembled WGS sequence"/>
</dbReference>
<dbReference type="EMBL" id="NAJQ01000039">
    <property type="protein sequence ID" value="TKA82177.1"/>
    <property type="molecule type" value="Genomic_DNA"/>
</dbReference>
<feature type="transmembrane region" description="Helical" evidence="8">
    <location>
        <begin position="448"/>
        <end position="469"/>
    </location>
</feature>
<keyword evidence="3" id="KW-1003">Cell membrane</keyword>
<evidence type="ECO:0008006" key="11">
    <source>
        <dbReference type="Google" id="ProtNLM"/>
    </source>
</evidence>
<accession>A0A4U0XYY4</accession>
<dbReference type="GO" id="GO:0005886">
    <property type="term" value="C:plasma membrane"/>
    <property type="evidence" value="ECO:0007669"/>
    <property type="project" value="UniProtKB-SubCell"/>
</dbReference>
<keyword evidence="5 8" id="KW-1133">Transmembrane helix</keyword>
<feature type="transmembrane region" description="Helical" evidence="8">
    <location>
        <begin position="371"/>
        <end position="394"/>
    </location>
</feature>
<reference evidence="9 10" key="1">
    <citation type="submission" date="2017-03" db="EMBL/GenBank/DDBJ databases">
        <title>Genomes of endolithic fungi from Antarctica.</title>
        <authorList>
            <person name="Coleine C."/>
            <person name="Masonjones S."/>
            <person name="Stajich J.E."/>
        </authorList>
    </citation>
    <scope>NUCLEOTIDE SEQUENCE [LARGE SCALE GENOMIC DNA]</scope>
    <source>
        <strain evidence="9 10">CCFEE 5184</strain>
    </source>
</reference>
<evidence type="ECO:0000256" key="7">
    <source>
        <dbReference type="SAM" id="MobiDB-lite"/>
    </source>
</evidence>
<evidence type="ECO:0000313" key="10">
    <source>
        <dbReference type="Proteomes" id="UP000309340"/>
    </source>
</evidence>
<feature type="transmembrane region" description="Helical" evidence="8">
    <location>
        <begin position="475"/>
        <end position="498"/>
    </location>
</feature>
<feature type="transmembrane region" description="Helical" evidence="8">
    <location>
        <begin position="304"/>
        <end position="323"/>
    </location>
</feature>
<evidence type="ECO:0000256" key="2">
    <source>
        <dbReference type="ARBA" id="ARBA00022448"/>
    </source>
</evidence>
<feature type="transmembrane region" description="Helical" evidence="8">
    <location>
        <begin position="240"/>
        <end position="260"/>
    </location>
</feature>
<keyword evidence="4 8" id="KW-0812">Transmembrane</keyword>
<dbReference type="AlphaFoldDB" id="A0A4U0XYY4"/>
<comment type="subcellular location">
    <subcellularLocation>
        <location evidence="1">Cell membrane</location>
        <topology evidence="1">Multi-pass membrane protein</topology>
    </subcellularLocation>
</comment>
<feature type="transmembrane region" description="Helical" evidence="8">
    <location>
        <begin position="329"/>
        <end position="350"/>
    </location>
</feature>
<evidence type="ECO:0000256" key="1">
    <source>
        <dbReference type="ARBA" id="ARBA00004651"/>
    </source>
</evidence>
<dbReference type="OrthoDB" id="2119662at2759"/>
<evidence type="ECO:0000313" key="9">
    <source>
        <dbReference type="EMBL" id="TKA82177.1"/>
    </source>
</evidence>
<dbReference type="STRING" id="329884.A0A4U0XYY4"/>
<organism evidence="9 10">
    <name type="scientific">Friedmanniomyces simplex</name>
    <dbReference type="NCBI Taxonomy" id="329884"/>
    <lineage>
        <taxon>Eukaryota</taxon>
        <taxon>Fungi</taxon>
        <taxon>Dikarya</taxon>
        <taxon>Ascomycota</taxon>
        <taxon>Pezizomycotina</taxon>
        <taxon>Dothideomycetes</taxon>
        <taxon>Dothideomycetidae</taxon>
        <taxon>Mycosphaerellales</taxon>
        <taxon>Teratosphaeriaceae</taxon>
        <taxon>Friedmanniomyces</taxon>
    </lineage>
</organism>
<feature type="transmembrane region" description="Helical" evidence="8">
    <location>
        <begin position="58"/>
        <end position="78"/>
    </location>
</feature>
<feature type="region of interest" description="Disordered" evidence="7">
    <location>
        <begin position="26"/>
        <end position="46"/>
    </location>
</feature>
<dbReference type="CDD" id="cd12082">
    <property type="entry name" value="MATE_like"/>
    <property type="match status" value="1"/>
</dbReference>
<proteinExistence type="predicted"/>
<gene>
    <name evidence="9" type="ORF">B0A55_02036</name>
</gene>
<feature type="transmembrane region" description="Helical" evidence="8">
    <location>
        <begin position="414"/>
        <end position="436"/>
    </location>
</feature>
<dbReference type="PANTHER" id="PTHR43549:SF2">
    <property type="entry name" value="MULTIDRUG RESISTANCE PROTEIN NORM-RELATED"/>
    <property type="match status" value="1"/>
</dbReference>
<protein>
    <recommendedName>
        <fullName evidence="11">Polysaccharide biosynthesis protein C-terminal domain-containing protein</fullName>
    </recommendedName>
</protein>
<feature type="transmembrane region" description="Helical" evidence="8">
    <location>
        <begin position="175"/>
        <end position="194"/>
    </location>
</feature>
<evidence type="ECO:0000256" key="3">
    <source>
        <dbReference type="ARBA" id="ARBA00022475"/>
    </source>
</evidence>
<feature type="transmembrane region" description="Helical" evidence="8">
    <location>
        <begin position="206"/>
        <end position="228"/>
    </location>
</feature>
<keyword evidence="6 8" id="KW-0472">Membrane</keyword>
<dbReference type="PANTHER" id="PTHR43549">
    <property type="entry name" value="MULTIDRUG RESISTANCE PROTEIN YPNP-RELATED"/>
    <property type="match status" value="1"/>
</dbReference>
<comment type="caution">
    <text evidence="9">The sequence shown here is derived from an EMBL/GenBank/DDBJ whole genome shotgun (WGS) entry which is preliminary data.</text>
</comment>
<evidence type="ECO:0000256" key="8">
    <source>
        <dbReference type="SAM" id="Phobius"/>
    </source>
</evidence>
<name>A0A4U0XYY4_9PEZI</name>
<keyword evidence="10" id="KW-1185">Reference proteome</keyword>